<evidence type="ECO:0000256" key="1">
    <source>
        <dbReference type="ARBA" id="ARBA00004496"/>
    </source>
</evidence>
<keyword evidence="4 13" id="KW-0479">Metal-binding</keyword>
<keyword evidence="7 13" id="KW-0378">Hydrolase</keyword>
<reference evidence="15 16" key="1">
    <citation type="submission" date="2018-08" db="EMBL/GenBank/DDBJ databases">
        <title>Genome sequence of strict halophilic Halobacillus trueperi SS1 isolated from Lunsu, a salty water body of North West Himalayas.</title>
        <authorList>
            <person name="Gupta S."/>
            <person name="Sharma P."/>
            <person name="Dev K."/>
            <person name="Baumler D."/>
            <person name="Sourirajan A."/>
        </authorList>
    </citation>
    <scope>NUCLEOTIDE SEQUENCE [LARGE SCALE GENOMIC DNA]</scope>
    <source>
        <strain evidence="15 16">SS1</strain>
    </source>
</reference>
<comment type="cofactor">
    <cofactor evidence="13">
        <name>Mg(2+)</name>
        <dbReference type="ChEBI" id="CHEBI:18420"/>
    </cofactor>
    <text evidence="13">Binds 1 Mg(2+) ion per subunit.</text>
</comment>
<comment type="function">
    <text evidence="13">Endonuclease that resolves Holliday junction intermediates in genetic recombination. Cleaves mobile four-strand junctions by introducing symmetrical nicks in paired strands. Promotes annealing of linear ssDNA with homologous dsDNA. Required for DNA repair, homologous recombination and chromosome segregation.</text>
</comment>
<feature type="binding site" evidence="13">
    <location>
        <position position="73"/>
    </location>
    <ligand>
        <name>Mg(2+)</name>
        <dbReference type="ChEBI" id="CHEBI:18420"/>
    </ligand>
</feature>
<evidence type="ECO:0000256" key="12">
    <source>
        <dbReference type="ARBA" id="ARBA00029523"/>
    </source>
</evidence>
<evidence type="ECO:0000256" key="6">
    <source>
        <dbReference type="ARBA" id="ARBA00022763"/>
    </source>
</evidence>
<comment type="catalytic activity">
    <reaction evidence="13">
        <text>Endonucleolytic cleavage at a junction such as a reciprocal single-stranded crossover between two homologous DNA duplexes (Holliday junction).</text>
        <dbReference type="EC" id="3.1.21.10"/>
    </reaction>
</comment>
<dbReference type="AlphaFoldDB" id="A0A3D8VLT1"/>
<keyword evidence="2 13" id="KW-0963">Cytoplasm</keyword>
<dbReference type="GO" id="GO:0003676">
    <property type="term" value="F:nucleic acid binding"/>
    <property type="evidence" value="ECO:0007669"/>
    <property type="project" value="InterPro"/>
</dbReference>
<keyword evidence="3 13" id="KW-0540">Nuclease</keyword>
<evidence type="ECO:0000259" key="14">
    <source>
        <dbReference type="PROSITE" id="PS51015"/>
    </source>
</evidence>
<evidence type="ECO:0000256" key="5">
    <source>
        <dbReference type="ARBA" id="ARBA00022759"/>
    </source>
</evidence>
<feature type="domain" description="YDG" evidence="14">
    <location>
        <begin position="1"/>
        <end position="88"/>
    </location>
</feature>
<keyword evidence="8 13" id="KW-0460">Magnesium</keyword>
<name>A0A3D8VLT1_9BACI</name>
<protein>
    <recommendedName>
        <fullName evidence="12 13">Holliday junction resolvase RecU</fullName>
        <ecNumber evidence="13">3.1.21.10</ecNumber>
    </recommendedName>
    <alternativeName>
        <fullName evidence="13">Recombination protein U homolog</fullName>
    </alternativeName>
</protein>
<sequence length="176" mass="20067">MKSSQGNRGMPFENLINLTNDTYNMKGKAVINKRPTPVKVMKSKGTRVLNGYFEAKSTVDYDGVYQGRALYFEAKSTGEQRFPLKNIHQHQLDYMYQVDRAGAICFFLIEFRKMGQVFMVPFSVVQHYVEHAKLGGRKSIPFDDFNYYATAEIRSGNGVPLDYLPALEKMIREGAA</sequence>
<evidence type="ECO:0000256" key="11">
    <source>
        <dbReference type="ARBA" id="ARBA00023447"/>
    </source>
</evidence>
<dbReference type="GO" id="GO:0008821">
    <property type="term" value="F:crossover junction DNA endonuclease activity"/>
    <property type="evidence" value="ECO:0007669"/>
    <property type="project" value="UniProtKB-EC"/>
</dbReference>
<dbReference type="GO" id="GO:0000287">
    <property type="term" value="F:magnesium ion binding"/>
    <property type="evidence" value="ECO:0007669"/>
    <property type="project" value="UniProtKB-UniRule"/>
</dbReference>
<feature type="binding site" evidence="13">
    <location>
        <position position="91"/>
    </location>
    <ligand>
        <name>Mg(2+)</name>
        <dbReference type="ChEBI" id="CHEBI:18420"/>
    </ligand>
</feature>
<dbReference type="Proteomes" id="UP000257032">
    <property type="component" value="Unassembled WGS sequence"/>
</dbReference>
<evidence type="ECO:0000256" key="4">
    <source>
        <dbReference type="ARBA" id="ARBA00022723"/>
    </source>
</evidence>
<evidence type="ECO:0000256" key="2">
    <source>
        <dbReference type="ARBA" id="ARBA00022490"/>
    </source>
</evidence>
<evidence type="ECO:0000256" key="8">
    <source>
        <dbReference type="ARBA" id="ARBA00022842"/>
    </source>
</evidence>
<dbReference type="Gene3D" id="3.40.1350.10">
    <property type="match status" value="1"/>
</dbReference>
<dbReference type="InterPro" id="IPR003105">
    <property type="entry name" value="SRA_YDG"/>
</dbReference>
<dbReference type="EMBL" id="QTLC01000048">
    <property type="protein sequence ID" value="RDY70300.1"/>
    <property type="molecule type" value="Genomic_DNA"/>
</dbReference>
<evidence type="ECO:0000256" key="10">
    <source>
        <dbReference type="ARBA" id="ARBA00023204"/>
    </source>
</evidence>
<gene>
    <name evidence="13" type="primary">recU</name>
    <name evidence="15" type="ORF">DXT76_13580</name>
</gene>
<accession>A0A3D8VLT1</accession>
<feature type="binding site" evidence="13">
    <location>
        <position position="58"/>
    </location>
    <ligand>
        <name>Mg(2+)</name>
        <dbReference type="ChEBI" id="CHEBI:18420"/>
    </ligand>
</feature>
<dbReference type="RefSeq" id="WP_115894477.1">
    <property type="nucleotide sequence ID" value="NZ_QTLC01000048.1"/>
</dbReference>
<comment type="caution">
    <text evidence="15">The sequence shown here is derived from an EMBL/GenBank/DDBJ whole genome shotgun (WGS) entry which is preliminary data.</text>
</comment>
<dbReference type="CDD" id="cd22354">
    <property type="entry name" value="RecU-like"/>
    <property type="match status" value="1"/>
</dbReference>
<evidence type="ECO:0000313" key="16">
    <source>
        <dbReference type="Proteomes" id="UP000257032"/>
    </source>
</evidence>
<dbReference type="InterPro" id="IPR011335">
    <property type="entry name" value="Restrct_endonuc-II-like"/>
</dbReference>
<feature type="binding site" evidence="13">
    <location>
        <position position="60"/>
    </location>
    <ligand>
        <name>Mg(2+)</name>
        <dbReference type="ChEBI" id="CHEBI:18420"/>
    </ligand>
</feature>
<dbReference type="HAMAP" id="MF_00130">
    <property type="entry name" value="RecU"/>
    <property type="match status" value="1"/>
</dbReference>
<organism evidence="15 16">
    <name type="scientific">Halobacillus trueperi</name>
    <dbReference type="NCBI Taxonomy" id="156205"/>
    <lineage>
        <taxon>Bacteria</taxon>
        <taxon>Bacillati</taxon>
        <taxon>Bacillota</taxon>
        <taxon>Bacilli</taxon>
        <taxon>Bacillales</taxon>
        <taxon>Bacillaceae</taxon>
        <taxon>Halobacillus</taxon>
    </lineage>
</organism>
<dbReference type="PROSITE" id="PS51015">
    <property type="entry name" value="YDG"/>
    <property type="match status" value="1"/>
</dbReference>
<evidence type="ECO:0000313" key="15">
    <source>
        <dbReference type="EMBL" id="RDY70300.1"/>
    </source>
</evidence>
<evidence type="ECO:0000256" key="7">
    <source>
        <dbReference type="ARBA" id="ARBA00022801"/>
    </source>
</evidence>
<dbReference type="GO" id="GO:0006281">
    <property type="term" value="P:DNA repair"/>
    <property type="evidence" value="ECO:0007669"/>
    <property type="project" value="UniProtKB-UniRule"/>
</dbReference>
<keyword evidence="5 13" id="KW-0255">Endonuclease</keyword>
<evidence type="ECO:0000256" key="9">
    <source>
        <dbReference type="ARBA" id="ARBA00023172"/>
    </source>
</evidence>
<proteinExistence type="inferred from homology"/>
<keyword evidence="9 13" id="KW-0233">DNA recombination</keyword>
<dbReference type="GO" id="GO:0007059">
    <property type="term" value="P:chromosome segregation"/>
    <property type="evidence" value="ECO:0007669"/>
    <property type="project" value="UniProtKB-UniRule"/>
</dbReference>
<dbReference type="EC" id="3.1.21.10" evidence="13"/>
<dbReference type="Pfam" id="PF03838">
    <property type="entry name" value="RecU"/>
    <property type="match status" value="1"/>
</dbReference>
<dbReference type="InterPro" id="IPR004612">
    <property type="entry name" value="Resolv_RecU"/>
</dbReference>
<dbReference type="GO" id="GO:0005737">
    <property type="term" value="C:cytoplasm"/>
    <property type="evidence" value="ECO:0007669"/>
    <property type="project" value="UniProtKB-SubCell"/>
</dbReference>
<evidence type="ECO:0000256" key="3">
    <source>
        <dbReference type="ARBA" id="ARBA00022722"/>
    </source>
</evidence>
<comment type="similarity">
    <text evidence="11 13">Belongs to the RecU family.</text>
</comment>
<keyword evidence="6 13" id="KW-0227">DNA damage</keyword>
<dbReference type="PIRSF" id="PIRSF037785">
    <property type="entry name" value="RecU"/>
    <property type="match status" value="1"/>
</dbReference>
<dbReference type="InterPro" id="IPR011856">
    <property type="entry name" value="tRNA_endonuc-like_dom_sf"/>
</dbReference>
<dbReference type="SUPFAM" id="SSF52980">
    <property type="entry name" value="Restriction endonuclease-like"/>
    <property type="match status" value="1"/>
</dbReference>
<feature type="site" description="Transition state stabilizer" evidence="13">
    <location>
        <position position="75"/>
    </location>
</feature>
<comment type="subcellular location">
    <subcellularLocation>
        <location evidence="1 13">Cytoplasm</location>
    </subcellularLocation>
</comment>
<keyword evidence="10 13" id="KW-0234">DNA repair</keyword>
<dbReference type="GO" id="GO:0006310">
    <property type="term" value="P:DNA recombination"/>
    <property type="evidence" value="ECO:0007669"/>
    <property type="project" value="UniProtKB-UniRule"/>
</dbReference>
<evidence type="ECO:0000256" key="13">
    <source>
        <dbReference type="HAMAP-Rule" id="MF_00130"/>
    </source>
</evidence>